<dbReference type="AlphaFoldDB" id="A0A068RR47"/>
<keyword evidence="2" id="KW-0812">Transmembrane</keyword>
<feature type="compositionally biased region" description="Low complexity" evidence="1">
    <location>
        <begin position="318"/>
        <end position="330"/>
    </location>
</feature>
<feature type="region of interest" description="Disordered" evidence="1">
    <location>
        <begin position="316"/>
        <end position="339"/>
    </location>
</feature>
<evidence type="ECO:0000256" key="2">
    <source>
        <dbReference type="SAM" id="Phobius"/>
    </source>
</evidence>
<dbReference type="EMBL" id="CBTN010000012">
    <property type="protein sequence ID" value="CDH52185.1"/>
    <property type="molecule type" value="Genomic_DNA"/>
</dbReference>
<keyword evidence="2" id="KW-0472">Membrane</keyword>
<keyword evidence="2" id="KW-1133">Transmembrane helix</keyword>
<feature type="transmembrane region" description="Helical" evidence="2">
    <location>
        <begin position="93"/>
        <end position="111"/>
    </location>
</feature>
<feature type="transmembrane region" description="Helical" evidence="2">
    <location>
        <begin position="58"/>
        <end position="81"/>
    </location>
</feature>
<accession>A0A068RR47</accession>
<gene>
    <name evidence="3" type="ORF">LCOR_03693.1</name>
</gene>
<dbReference type="VEuPathDB" id="FungiDB:LCOR_03693.1"/>
<name>A0A068RR47_9FUNG</name>
<proteinExistence type="predicted"/>
<keyword evidence="4" id="KW-1185">Reference proteome</keyword>
<feature type="transmembrane region" description="Helical" evidence="2">
    <location>
        <begin position="164"/>
        <end position="183"/>
    </location>
</feature>
<evidence type="ECO:0000313" key="4">
    <source>
        <dbReference type="Proteomes" id="UP000027586"/>
    </source>
</evidence>
<dbReference type="PROSITE" id="PS51257">
    <property type="entry name" value="PROKAR_LIPOPROTEIN"/>
    <property type="match status" value="1"/>
</dbReference>
<evidence type="ECO:0000256" key="1">
    <source>
        <dbReference type="SAM" id="MobiDB-lite"/>
    </source>
</evidence>
<sequence length="339" mass="37730">MTKRSINPRTIILVILRITLFLVSGAGLACHAVQVSLLNRYSTSSDNPAPPTDWWPEYVVYTLYYVAHGFSCLCALVLIISTFQRKTIRPDRLLSIVNAALTIAALVYGSLSAGNIPWVGFADTPWQGPHDHTQKGLAMYCPDYLGVNDAMITFKRCWLQNATWLGLIITAALWCSLALYVYIQTSSMIFRRDEFALVTTTSSLTALDDHPPQAVLPSPSEEAARHFETTMPLATNAAETYMTHPVRPVTYNAYDSFDTSRYPSHYSYHDMQPYIPHLQGRQMSGSLDYSNASSASNSLYHNVPPYGHYSNYEEKVAVSTPPSEHSVSEPPHSHDGAKV</sequence>
<reference evidence="3" key="1">
    <citation type="submission" date="2013-08" db="EMBL/GenBank/DDBJ databases">
        <title>Gene expansion shapes genome architecture in the human pathogen Lichtheimia corymbifera: an evolutionary genomics analysis in the ancient terrestrial Mucorales (Mucoromycotina).</title>
        <authorList>
            <person name="Schwartze V.U."/>
            <person name="Winter S."/>
            <person name="Shelest E."/>
            <person name="Marcet-Houben M."/>
            <person name="Horn F."/>
            <person name="Wehner S."/>
            <person name="Hoffmann K."/>
            <person name="Riege K."/>
            <person name="Sammeth M."/>
            <person name="Nowrousian M."/>
            <person name="Valiante V."/>
            <person name="Linde J."/>
            <person name="Jacobsen I.D."/>
            <person name="Marz M."/>
            <person name="Brakhage A.A."/>
            <person name="Gabaldon T."/>
            <person name="Bocker S."/>
            <person name="Voigt K."/>
        </authorList>
    </citation>
    <scope>NUCLEOTIDE SEQUENCE [LARGE SCALE GENOMIC DNA]</scope>
    <source>
        <strain evidence="3">FSU 9682</strain>
    </source>
</reference>
<evidence type="ECO:0000313" key="3">
    <source>
        <dbReference type="EMBL" id="CDH52185.1"/>
    </source>
</evidence>
<comment type="caution">
    <text evidence="3">The sequence shown here is derived from an EMBL/GenBank/DDBJ whole genome shotgun (WGS) entry which is preliminary data.</text>
</comment>
<dbReference type="Proteomes" id="UP000027586">
    <property type="component" value="Unassembled WGS sequence"/>
</dbReference>
<feature type="transmembrane region" description="Helical" evidence="2">
    <location>
        <begin position="12"/>
        <end position="38"/>
    </location>
</feature>
<dbReference type="OrthoDB" id="2262177at2759"/>
<protein>
    <submittedName>
        <fullName evidence="3">Uncharacterized protein</fullName>
    </submittedName>
</protein>
<organism evidence="3 4">
    <name type="scientific">Lichtheimia corymbifera JMRC:FSU:9682</name>
    <dbReference type="NCBI Taxonomy" id="1263082"/>
    <lineage>
        <taxon>Eukaryota</taxon>
        <taxon>Fungi</taxon>
        <taxon>Fungi incertae sedis</taxon>
        <taxon>Mucoromycota</taxon>
        <taxon>Mucoromycotina</taxon>
        <taxon>Mucoromycetes</taxon>
        <taxon>Mucorales</taxon>
        <taxon>Lichtheimiaceae</taxon>
        <taxon>Lichtheimia</taxon>
    </lineage>
</organism>